<dbReference type="Proteomes" id="UP000258309">
    <property type="component" value="Unassembled WGS sequence"/>
</dbReference>
<keyword evidence="2" id="KW-1133">Transmembrane helix</keyword>
<dbReference type="AlphaFoldDB" id="A0A3E2HRG0"/>
<evidence type="ECO:0000256" key="2">
    <source>
        <dbReference type="SAM" id="Phobius"/>
    </source>
</evidence>
<reference evidence="4 5" key="1">
    <citation type="submission" date="2018-05" db="EMBL/GenBank/DDBJ databases">
        <title>Draft genome sequence of Scytalidium lignicola DSM 105466, a ubiquitous saprotrophic fungus.</title>
        <authorList>
            <person name="Buettner E."/>
            <person name="Gebauer A.M."/>
            <person name="Hofrichter M."/>
            <person name="Liers C."/>
            <person name="Kellner H."/>
        </authorList>
    </citation>
    <scope>NUCLEOTIDE SEQUENCE [LARGE SCALE GENOMIC DNA]</scope>
    <source>
        <strain evidence="4 5">DSM 105466</strain>
    </source>
</reference>
<dbReference type="OrthoDB" id="4120617at2759"/>
<keyword evidence="2" id="KW-0472">Membrane</keyword>
<evidence type="ECO:0000313" key="4">
    <source>
        <dbReference type="EMBL" id="RFU35958.1"/>
    </source>
</evidence>
<feature type="region of interest" description="Disordered" evidence="1">
    <location>
        <begin position="350"/>
        <end position="387"/>
    </location>
</feature>
<feature type="transmembrane region" description="Helical" evidence="2">
    <location>
        <begin position="154"/>
        <end position="178"/>
    </location>
</feature>
<comment type="caution">
    <text evidence="4">The sequence shown here is derived from an EMBL/GenBank/DDBJ whole genome shotgun (WGS) entry which is preliminary data.</text>
</comment>
<feature type="region of interest" description="Disordered" evidence="1">
    <location>
        <begin position="283"/>
        <end position="319"/>
    </location>
</feature>
<protein>
    <recommendedName>
        <fullName evidence="6">Mid2 domain-containing protein</fullName>
    </recommendedName>
</protein>
<feature type="signal peptide" evidence="3">
    <location>
        <begin position="1"/>
        <end position="31"/>
    </location>
</feature>
<keyword evidence="3" id="KW-0732">Signal</keyword>
<keyword evidence="5" id="KW-1185">Reference proteome</keyword>
<dbReference type="EMBL" id="NCSJ02000003">
    <property type="protein sequence ID" value="RFU35958.1"/>
    <property type="molecule type" value="Genomic_DNA"/>
</dbReference>
<name>A0A3E2HRG0_SCYLI</name>
<feature type="chain" id="PRO_5017543770" description="Mid2 domain-containing protein" evidence="3">
    <location>
        <begin position="32"/>
        <end position="402"/>
    </location>
</feature>
<evidence type="ECO:0000256" key="3">
    <source>
        <dbReference type="SAM" id="SignalP"/>
    </source>
</evidence>
<proteinExistence type="predicted"/>
<keyword evidence="2" id="KW-0812">Transmembrane</keyword>
<sequence length="402" mass="43382">MRGVLHTAAVGRLWIPLLVVAQLGLPFGTNADSLWPSWPSTDQFDSAPTVTSAAPDVSDFLSSLRNEHKSSQIPVSSTPLSSPTKPTSLPPSSSSSSSSIHSLTPAAAASTTIPSTFTSGALTITSNLASPISSSSVQADPLPSHGWSTRHRNLVIILSVVLGVFGLVLIISTIYFAFKYRRNHRPFGRRGASPINDEEIATWRGGSDRKDNLLRVSESELTPPRNTSGGRLFMDSSDQRLDSSPTAVPTFGTFPSSNRINTRPSVVRAPNARAGLTDDIIPGADPFIAPVKRKNSRLSKAPPGHGRSRSSRSSMSTKSMWNYQNERHYTTKDKMTSWYDPYDDCPCSDVTHSRRLSSSPTDSTHDLTITPLGGLSPRPASHFKHTVQSSLESDYDIGIAIS</sequence>
<evidence type="ECO:0000256" key="1">
    <source>
        <dbReference type="SAM" id="MobiDB-lite"/>
    </source>
</evidence>
<organism evidence="4 5">
    <name type="scientific">Scytalidium lignicola</name>
    <name type="common">Hyphomycete</name>
    <dbReference type="NCBI Taxonomy" id="5539"/>
    <lineage>
        <taxon>Eukaryota</taxon>
        <taxon>Fungi</taxon>
        <taxon>Dikarya</taxon>
        <taxon>Ascomycota</taxon>
        <taxon>Pezizomycotina</taxon>
        <taxon>Leotiomycetes</taxon>
        <taxon>Leotiomycetes incertae sedis</taxon>
        <taxon>Scytalidium</taxon>
    </lineage>
</organism>
<dbReference type="OMA" id="WDSESPR"/>
<feature type="region of interest" description="Disordered" evidence="1">
    <location>
        <begin position="70"/>
        <end position="100"/>
    </location>
</feature>
<feature type="compositionally biased region" description="Low complexity" evidence="1">
    <location>
        <begin position="76"/>
        <end position="100"/>
    </location>
</feature>
<feature type="non-terminal residue" evidence="4">
    <location>
        <position position="1"/>
    </location>
</feature>
<evidence type="ECO:0000313" key="5">
    <source>
        <dbReference type="Proteomes" id="UP000258309"/>
    </source>
</evidence>
<gene>
    <name evidence="4" type="ORF">B7463_g294</name>
</gene>
<evidence type="ECO:0008006" key="6">
    <source>
        <dbReference type="Google" id="ProtNLM"/>
    </source>
</evidence>
<accession>A0A3E2HRG0</accession>
<feature type="non-terminal residue" evidence="4">
    <location>
        <position position="402"/>
    </location>
</feature>